<keyword evidence="3" id="KW-1185">Reference proteome</keyword>
<dbReference type="PROSITE" id="PS51819">
    <property type="entry name" value="VOC"/>
    <property type="match status" value="1"/>
</dbReference>
<dbReference type="Proteomes" id="UP000064967">
    <property type="component" value="Chromosome"/>
</dbReference>
<name>A0A0K1PQQ1_9BACT</name>
<dbReference type="AlphaFoldDB" id="A0A0K1PQQ1"/>
<sequence>MSGSYNTAFGAGFIMPRMSNVKPIPPGFHSLTPAITVEGAAEAIEFYRRAFGAEELRRFAGGGKIFHAEIRIGDSIVMLTDAMPEWGFKSPKQVGGISSSLMFYCPDADAVFKRAVEAGATVASPLDNVFSGQRYGAVICPWGHRWAIATQREDLSDAEVQKRMDDWMASIPKKD</sequence>
<feature type="domain" description="VOC" evidence="1">
    <location>
        <begin position="27"/>
        <end position="151"/>
    </location>
</feature>
<protein>
    <submittedName>
        <fullName evidence="2">Glyoxalase family protein</fullName>
    </submittedName>
</protein>
<evidence type="ECO:0000313" key="3">
    <source>
        <dbReference type="Proteomes" id="UP000064967"/>
    </source>
</evidence>
<dbReference type="EMBL" id="CP012333">
    <property type="protein sequence ID" value="AKU95852.1"/>
    <property type="molecule type" value="Genomic_DNA"/>
</dbReference>
<dbReference type="InterPro" id="IPR029068">
    <property type="entry name" value="Glyas_Bleomycin-R_OHBP_Dase"/>
</dbReference>
<dbReference type="InterPro" id="IPR004360">
    <property type="entry name" value="Glyas_Fos-R_dOase_dom"/>
</dbReference>
<evidence type="ECO:0000313" key="2">
    <source>
        <dbReference type="EMBL" id="AKU95852.1"/>
    </source>
</evidence>
<dbReference type="Pfam" id="PF00903">
    <property type="entry name" value="Glyoxalase"/>
    <property type="match status" value="1"/>
</dbReference>
<organism evidence="2 3">
    <name type="scientific">Labilithrix luteola</name>
    <dbReference type="NCBI Taxonomy" id="1391654"/>
    <lineage>
        <taxon>Bacteria</taxon>
        <taxon>Pseudomonadati</taxon>
        <taxon>Myxococcota</taxon>
        <taxon>Polyangia</taxon>
        <taxon>Polyangiales</taxon>
        <taxon>Labilitrichaceae</taxon>
        <taxon>Labilithrix</taxon>
    </lineage>
</organism>
<accession>A0A0K1PQQ1</accession>
<proteinExistence type="predicted"/>
<dbReference type="PANTHER" id="PTHR34109:SF1">
    <property type="entry name" value="VOC DOMAIN-CONTAINING PROTEIN"/>
    <property type="match status" value="1"/>
</dbReference>
<dbReference type="PANTHER" id="PTHR34109">
    <property type="entry name" value="BNAUNNG04460D PROTEIN-RELATED"/>
    <property type="match status" value="1"/>
</dbReference>
<dbReference type="Gene3D" id="3.30.720.120">
    <property type="match status" value="1"/>
</dbReference>
<reference evidence="2 3" key="1">
    <citation type="submission" date="2015-08" db="EMBL/GenBank/DDBJ databases">
        <authorList>
            <person name="Babu N.S."/>
            <person name="Beckwith C.J."/>
            <person name="Beseler K.G."/>
            <person name="Brison A."/>
            <person name="Carone J.V."/>
            <person name="Caskin T.P."/>
            <person name="Diamond M."/>
            <person name="Durham M.E."/>
            <person name="Foxe J.M."/>
            <person name="Go M."/>
            <person name="Henderson B.A."/>
            <person name="Jones I.B."/>
            <person name="McGettigan J.A."/>
            <person name="Micheletti S.J."/>
            <person name="Nasrallah M.E."/>
            <person name="Ortiz D."/>
            <person name="Piller C.R."/>
            <person name="Privatt S.R."/>
            <person name="Schneider S.L."/>
            <person name="Sharp S."/>
            <person name="Smith T.C."/>
            <person name="Stanton J.D."/>
            <person name="Ullery H.E."/>
            <person name="Wilson R.J."/>
            <person name="Serrano M.G."/>
            <person name="Buck G."/>
            <person name="Lee V."/>
            <person name="Wang Y."/>
            <person name="Carvalho R."/>
            <person name="Voegtly L."/>
            <person name="Shi R."/>
            <person name="Duckworth R."/>
            <person name="Johnson A."/>
            <person name="Loviza R."/>
            <person name="Walstead R."/>
            <person name="Shah Z."/>
            <person name="Kiflezghi M."/>
            <person name="Wade K."/>
            <person name="Ball S.L."/>
            <person name="Bradley K.W."/>
            <person name="Asai D.J."/>
            <person name="Bowman C.A."/>
            <person name="Russell D.A."/>
            <person name="Pope W.H."/>
            <person name="Jacobs-Sera D."/>
            <person name="Hendrix R.W."/>
            <person name="Hatfull G.F."/>
        </authorList>
    </citation>
    <scope>NUCLEOTIDE SEQUENCE [LARGE SCALE GENOMIC DNA]</scope>
    <source>
        <strain evidence="2 3">DSM 27648</strain>
    </source>
</reference>
<evidence type="ECO:0000259" key="1">
    <source>
        <dbReference type="PROSITE" id="PS51819"/>
    </source>
</evidence>
<dbReference type="CDD" id="cd07246">
    <property type="entry name" value="VOC_like"/>
    <property type="match status" value="1"/>
</dbReference>
<dbReference type="SUPFAM" id="SSF54593">
    <property type="entry name" value="Glyoxalase/Bleomycin resistance protein/Dihydroxybiphenyl dioxygenase"/>
    <property type="match status" value="1"/>
</dbReference>
<dbReference type="STRING" id="1391654.AKJ09_02516"/>
<dbReference type="KEGG" id="llu:AKJ09_02516"/>
<gene>
    <name evidence="2" type="ORF">AKJ09_02516</name>
</gene>
<dbReference type="Gene3D" id="3.30.720.110">
    <property type="match status" value="1"/>
</dbReference>
<dbReference type="InterPro" id="IPR037523">
    <property type="entry name" value="VOC_core"/>
</dbReference>